<proteinExistence type="inferred from homology"/>
<protein>
    <recommendedName>
        <fullName evidence="3">UTP--glucose-1-phosphate uridylyltransferase</fullName>
        <ecNumber evidence="2">2.7.7.9</ecNumber>
    </recommendedName>
    <alternativeName>
        <fullName evidence="6">Alpha-D-glucosyl-1-phosphate uridylyltransferase</fullName>
    </alternativeName>
    <alternativeName>
        <fullName evidence="7">UDP-glucose pyrophosphorylase</fullName>
    </alternativeName>
    <alternativeName>
        <fullName evidence="8">Uridine diphosphoglucose pyrophosphorylase</fullName>
    </alternativeName>
</protein>
<evidence type="ECO:0000256" key="2">
    <source>
        <dbReference type="ARBA" id="ARBA00012415"/>
    </source>
</evidence>
<evidence type="ECO:0000259" key="10">
    <source>
        <dbReference type="Pfam" id="PF00483"/>
    </source>
</evidence>
<dbReference type="Gene3D" id="3.90.550.10">
    <property type="entry name" value="Spore Coat Polysaccharide Biosynthesis Protein SpsA, Chain A"/>
    <property type="match status" value="1"/>
</dbReference>
<evidence type="ECO:0000256" key="9">
    <source>
        <dbReference type="ARBA" id="ARBA00048128"/>
    </source>
</evidence>
<feature type="domain" description="Nucleotidyl transferase" evidence="10">
    <location>
        <begin position="32"/>
        <end position="211"/>
    </location>
</feature>
<dbReference type="PANTHER" id="PTHR43197:SF1">
    <property type="entry name" value="UTP--GLUCOSE-1-PHOSPHATE URIDYLYLTRANSFERASE"/>
    <property type="match status" value="1"/>
</dbReference>
<sequence length="277" mass="29903">MNVTKAVITSANPVDKHLPLQTLIDSKGETRTALQILLAEVFSAGLEAAAIVIPPGEEERYQLAAGPYAERLTFIEQKEALGYGHAVSLAAEFVGEAPFLLLVGDHLFRSLGETSCVQQIIALAKSENATISGVQPTHESQLHLYGTVAATLRAGTQHTYDVSSISEKPTPTLAEQELIVPGLRAGHYLCFFGMHVLPAKAIDHLLARLETTSPSEKIGLTETLNFLADNGEYLALRIDGQRFNLGERYGLLRAQLALSLAGPHRDEVMATIIELLA</sequence>
<evidence type="ECO:0000256" key="7">
    <source>
        <dbReference type="ARBA" id="ARBA00031959"/>
    </source>
</evidence>
<evidence type="ECO:0000313" key="11">
    <source>
        <dbReference type="EMBL" id="GHC60371.1"/>
    </source>
</evidence>
<dbReference type="RefSeq" id="WP_189571454.1">
    <property type="nucleotide sequence ID" value="NZ_BMXI01000013.1"/>
</dbReference>
<evidence type="ECO:0000256" key="4">
    <source>
        <dbReference type="ARBA" id="ARBA00022679"/>
    </source>
</evidence>
<comment type="similarity">
    <text evidence="1">Belongs to the UDPGP type 2 family.</text>
</comment>
<dbReference type="Proteomes" id="UP000644507">
    <property type="component" value="Unassembled WGS sequence"/>
</dbReference>
<dbReference type="EC" id="2.7.7.9" evidence="2"/>
<comment type="catalytic activity">
    <reaction evidence="9">
        <text>alpha-D-glucose 1-phosphate + UTP + H(+) = UDP-alpha-D-glucose + diphosphate</text>
        <dbReference type="Rhea" id="RHEA:19889"/>
        <dbReference type="ChEBI" id="CHEBI:15378"/>
        <dbReference type="ChEBI" id="CHEBI:33019"/>
        <dbReference type="ChEBI" id="CHEBI:46398"/>
        <dbReference type="ChEBI" id="CHEBI:58601"/>
        <dbReference type="ChEBI" id="CHEBI:58885"/>
        <dbReference type="EC" id="2.7.7.9"/>
    </reaction>
</comment>
<dbReference type="AlphaFoldDB" id="A0A918WN27"/>
<dbReference type="InterPro" id="IPR005771">
    <property type="entry name" value="GalU_uridylyltTrfase_bac/arc"/>
</dbReference>
<dbReference type="EMBL" id="BMXI01000013">
    <property type="protein sequence ID" value="GHC60371.1"/>
    <property type="molecule type" value="Genomic_DNA"/>
</dbReference>
<reference evidence="11" key="1">
    <citation type="journal article" date="2014" name="Int. J. Syst. Evol. Microbiol.">
        <title>Complete genome sequence of Corynebacterium casei LMG S-19264T (=DSM 44701T), isolated from a smear-ripened cheese.</title>
        <authorList>
            <consortium name="US DOE Joint Genome Institute (JGI-PGF)"/>
            <person name="Walter F."/>
            <person name="Albersmeier A."/>
            <person name="Kalinowski J."/>
            <person name="Ruckert C."/>
        </authorList>
    </citation>
    <scope>NUCLEOTIDE SEQUENCE</scope>
    <source>
        <strain evidence="11">KCTC 12988</strain>
    </source>
</reference>
<dbReference type="SUPFAM" id="SSF53448">
    <property type="entry name" value="Nucleotide-diphospho-sugar transferases"/>
    <property type="match status" value="1"/>
</dbReference>
<evidence type="ECO:0000256" key="1">
    <source>
        <dbReference type="ARBA" id="ARBA00006890"/>
    </source>
</evidence>
<keyword evidence="12" id="KW-1185">Reference proteome</keyword>
<evidence type="ECO:0000256" key="8">
    <source>
        <dbReference type="ARBA" id="ARBA00032341"/>
    </source>
</evidence>
<keyword evidence="4" id="KW-0808">Transferase</keyword>
<dbReference type="InterPro" id="IPR005835">
    <property type="entry name" value="NTP_transferase_dom"/>
</dbReference>
<dbReference type="GO" id="GO:0003983">
    <property type="term" value="F:UTP:glucose-1-phosphate uridylyltransferase activity"/>
    <property type="evidence" value="ECO:0007669"/>
    <property type="project" value="UniProtKB-EC"/>
</dbReference>
<dbReference type="PANTHER" id="PTHR43197">
    <property type="entry name" value="UTP--GLUCOSE-1-PHOSPHATE URIDYLYLTRANSFERASE"/>
    <property type="match status" value="1"/>
</dbReference>
<reference evidence="11" key="2">
    <citation type="submission" date="2020-09" db="EMBL/GenBank/DDBJ databases">
        <authorList>
            <person name="Sun Q."/>
            <person name="Kim S."/>
        </authorList>
    </citation>
    <scope>NUCLEOTIDE SEQUENCE</scope>
    <source>
        <strain evidence="11">KCTC 12988</strain>
    </source>
</reference>
<gene>
    <name evidence="11" type="primary">hasC</name>
    <name evidence="11" type="ORF">GCM10007100_29600</name>
</gene>
<evidence type="ECO:0000313" key="12">
    <source>
        <dbReference type="Proteomes" id="UP000644507"/>
    </source>
</evidence>
<comment type="caution">
    <text evidence="11">The sequence shown here is derived from an EMBL/GenBank/DDBJ whole genome shotgun (WGS) entry which is preliminary data.</text>
</comment>
<dbReference type="Pfam" id="PF00483">
    <property type="entry name" value="NTP_transferase"/>
    <property type="match status" value="1"/>
</dbReference>
<name>A0A918WN27_9BACT</name>
<keyword evidence="5 11" id="KW-0548">Nucleotidyltransferase</keyword>
<evidence type="ECO:0000256" key="3">
    <source>
        <dbReference type="ARBA" id="ARBA00019048"/>
    </source>
</evidence>
<dbReference type="InterPro" id="IPR029044">
    <property type="entry name" value="Nucleotide-diphossugar_trans"/>
</dbReference>
<accession>A0A918WN27</accession>
<evidence type="ECO:0000256" key="5">
    <source>
        <dbReference type="ARBA" id="ARBA00022695"/>
    </source>
</evidence>
<evidence type="ECO:0000256" key="6">
    <source>
        <dbReference type="ARBA" id="ARBA00031455"/>
    </source>
</evidence>
<organism evidence="11 12">
    <name type="scientific">Roseibacillus persicicus</name>
    <dbReference type="NCBI Taxonomy" id="454148"/>
    <lineage>
        <taxon>Bacteria</taxon>
        <taxon>Pseudomonadati</taxon>
        <taxon>Verrucomicrobiota</taxon>
        <taxon>Verrucomicrobiia</taxon>
        <taxon>Verrucomicrobiales</taxon>
        <taxon>Verrucomicrobiaceae</taxon>
        <taxon>Roseibacillus</taxon>
    </lineage>
</organism>
<dbReference type="GO" id="GO:0006011">
    <property type="term" value="P:UDP-alpha-D-glucose metabolic process"/>
    <property type="evidence" value="ECO:0007669"/>
    <property type="project" value="InterPro"/>
</dbReference>